<reference evidence="5" key="1">
    <citation type="journal article" date="2019" name="Int. J. Syst. Evol. Microbiol.">
        <title>The Global Catalogue of Microorganisms (GCM) 10K type strain sequencing project: providing services to taxonomists for standard genome sequencing and annotation.</title>
        <authorList>
            <consortium name="The Broad Institute Genomics Platform"/>
            <consortium name="The Broad Institute Genome Sequencing Center for Infectious Disease"/>
            <person name="Wu L."/>
            <person name="Ma J."/>
        </authorList>
    </citation>
    <scope>NUCLEOTIDE SEQUENCE [LARGE SCALE GENOMIC DNA]</scope>
    <source>
        <strain evidence="5">JCM 18298</strain>
    </source>
</reference>
<evidence type="ECO:0000313" key="4">
    <source>
        <dbReference type="EMBL" id="GAA5047012.1"/>
    </source>
</evidence>
<gene>
    <name evidence="4" type="ORF">GCM10023318_12970</name>
</gene>
<feature type="transmembrane region" description="Helical" evidence="2">
    <location>
        <begin position="122"/>
        <end position="153"/>
    </location>
</feature>
<feature type="compositionally biased region" description="Basic and acidic residues" evidence="1">
    <location>
        <begin position="297"/>
        <end position="313"/>
    </location>
</feature>
<feature type="region of interest" description="Disordered" evidence="1">
    <location>
        <begin position="292"/>
        <end position="339"/>
    </location>
</feature>
<dbReference type="Proteomes" id="UP001500603">
    <property type="component" value="Unassembled WGS sequence"/>
</dbReference>
<feature type="transmembrane region" description="Helical" evidence="2">
    <location>
        <begin position="209"/>
        <end position="228"/>
    </location>
</feature>
<dbReference type="EMBL" id="BAABJM010000001">
    <property type="protein sequence ID" value="GAA5047012.1"/>
    <property type="molecule type" value="Genomic_DNA"/>
</dbReference>
<keyword evidence="5" id="KW-1185">Reference proteome</keyword>
<keyword evidence="2" id="KW-0472">Membrane</keyword>
<keyword evidence="2" id="KW-1133">Transmembrane helix</keyword>
<feature type="region of interest" description="Disordered" evidence="1">
    <location>
        <begin position="34"/>
        <end position="75"/>
    </location>
</feature>
<comment type="caution">
    <text evidence="4">The sequence shown here is derived from an EMBL/GenBank/DDBJ whole genome shotgun (WGS) entry which is preliminary data.</text>
</comment>
<accession>A0ABP9JXM2</accession>
<evidence type="ECO:0000259" key="3">
    <source>
        <dbReference type="Pfam" id="PF14219"/>
    </source>
</evidence>
<feature type="transmembrane region" description="Helical" evidence="2">
    <location>
        <begin position="81"/>
        <end position="102"/>
    </location>
</feature>
<evidence type="ECO:0000256" key="1">
    <source>
        <dbReference type="SAM" id="MobiDB-lite"/>
    </source>
</evidence>
<dbReference type="Pfam" id="PF14219">
    <property type="entry name" value="DUF4328"/>
    <property type="match status" value="1"/>
</dbReference>
<sequence length="339" mass="37564">MYWCPRCRGVLLSPASIDAPAERRNYRWVARRPDQRVRHAVPPAPQDKPAATPRYHATPRWGLQDPPPQQQPAPRRPLDRFVGWLGTLLVWTAAMFGVAAVAELLRYGVLLRNRTRLIHPAVLFFSDALVFVAGVLALVLALLTAVAAVGWLIETRRVAYAHAGRLDPRRARWLIAGCVVPVVNLLLPGVFLTELVADRPDPRALRAVRVWWAAWVFGGLLTVAALYWRTADSLQAKADGVMFTAFADLVAAGVTVLTLWVIRTVEGRDLRGRDRIARRWLNAVDPMVPVIEPVHPSGRDHRRAEEQGARESGSDNGAIEHPATGADAVDHAHEEVMAK</sequence>
<organism evidence="4 5">
    <name type="scientific">Nocardia callitridis</name>
    <dbReference type="NCBI Taxonomy" id="648753"/>
    <lineage>
        <taxon>Bacteria</taxon>
        <taxon>Bacillati</taxon>
        <taxon>Actinomycetota</taxon>
        <taxon>Actinomycetes</taxon>
        <taxon>Mycobacteriales</taxon>
        <taxon>Nocardiaceae</taxon>
        <taxon>Nocardia</taxon>
    </lineage>
</organism>
<evidence type="ECO:0000313" key="5">
    <source>
        <dbReference type="Proteomes" id="UP001500603"/>
    </source>
</evidence>
<evidence type="ECO:0000256" key="2">
    <source>
        <dbReference type="SAM" id="Phobius"/>
    </source>
</evidence>
<feature type="compositionally biased region" description="Pro residues" evidence="1">
    <location>
        <begin position="65"/>
        <end position="75"/>
    </location>
</feature>
<feature type="domain" description="DUF4328" evidence="3">
    <location>
        <begin position="114"/>
        <end position="266"/>
    </location>
</feature>
<name>A0ABP9JXM2_9NOCA</name>
<proteinExistence type="predicted"/>
<keyword evidence="2" id="KW-0812">Transmembrane</keyword>
<feature type="transmembrane region" description="Helical" evidence="2">
    <location>
        <begin position="240"/>
        <end position="262"/>
    </location>
</feature>
<protein>
    <submittedName>
        <fullName evidence="4">DUF4328 domain-containing protein</fullName>
    </submittedName>
</protein>
<feature type="transmembrane region" description="Helical" evidence="2">
    <location>
        <begin position="173"/>
        <end position="197"/>
    </location>
</feature>
<feature type="compositionally biased region" description="Basic and acidic residues" evidence="1">
    <location>
        <begin position="328"/>
        <end position="339"/>
    </location>
</feature>
<dbReference type="InterPro" id="IPR025565">
    <property type="entry name" value="DUF4328"/>
</dbReference>